<keyword evidence="1" id="KW-1133">Transmembrane helix</keyword>
<dbReference type="AlphaFoldDB" id="A0A2Y9ALS6"/>
<feature type="transmembrane region" description="Helical" evidence="1">
    <location>
        <begin position="112"/>
        <end position="138"/>
    </location>
</feature>
<keyword evidence="1" id="KW-0472">Membrane</keyword>
<evidence type="ECO:0000313" key="3">
    <source>
        <dbReference type="Proteomes" id="UP000250222"/>
    </source>
</evidence>
<feature type="transmembrane region" description="Helical" evidence="1">
    <location>
        <begin position="158"/>
        <end position="179"/>
    </location>
</feature>
<feature type="transmembrane region" description="Helical" evidence="1">
    <location>
        <begin position="53"/>
        <end position="74"/>
    </location>
</feature>
<dbReference type="RefSeq" id="WP_110853307.1">
    <property type="nucleotide sequence ID" value="NZ_QKLZ01000013.1"/>
</dbReference>
<reference evidence="2 3" key="1">
    <citation type="submission" date="2016-10" db="EMBL/GenBank/DDBJ databases">
        <authorList>
            <person name="Cai Z."/>
        </authorList>
    </citation>
    <scope>NUCLEOTIDE SEQUENCE [LARGE SCALE GENOMIC DNA]</scope>
    <source>
        <strain evidence="2 3">CGMCC 1.10826</strain>
    </source>
</reference>
<evidence type="ECO:0000256" key="1">
    <source>
        <dbReference type="SAM" id="Phobius"/>
    </source>
</evidence>
<gene>
    <name evidence="2" type="ORF">SAMN05216184_11313</name>
</gene>
<keyword evidence="1" id="KW-0812">Transmembrane</keyword>
<feature type="transmembrane region" description="Helical" evidence="1">
    <location>
        <begin position="25"/>
        <end position="46"/>
    </location>
</feature>
<evidence type="ECO:0008006" key="4">
    <source>
        <dbReference type="Google" id="ProtNLM"/>
    </source>
</evidence>
<keyword evidence="3" id="KW-1185">Reference proteome</keyword>
<sequence>MSAAPEHASVATRVVLRPIGTPLPLGFLGLVVATVGFSALQLGWVAPEQGRNVAVGVLALTVPAQLLSAVYGFLARDPVAGTGMATLAGTWAAAGLVTATSPPGASSPGLGVLFLAAAAVMLVPAVAGMSKVVAAAVMGLTSLRFALTGAAEITGDSAWTTVAGGTGLVLAAAALYAALAFELEDTHHRTVLPTGRRGGGIDTMTGSAQDEVGPVIHEAGVRKQL</sequence>
<name>A0A2Y9ALS6_9MICO</name>
<protein>
    <recommendedName>
        <fullName evidence="4">GPR1/FUN34/yaaH family protein</fullName>
    </recommendedName>
</protein>
<dbReference type="EMBL" id="UETB01000013">
    <property type="protein sequence ID" value="SSA45414.1"/>
    <property type="molecule type" value="Genomic_DNA"/>
</dbReference>
<dbReference type="Proteomes" id="UP000250222">
    <property type="component" value="Unassembled WGS sequence"/>
</dbReference>
<proteinExistence type="predicted"/>
<dbReference type="OrthoDB" id="3436109at2"/>
<organism evidence="2 3">
    <name type="scientific">Georgenia satyanarayanai</name>
    <dbReference type="NCBI Taxonomy" id="860221"/>
    <lineage>
        <taxon>Bacteria</taxon>
        <taxon>Bacillati</taxon>
        <taxon>Actinomycetota</taxon>
        <taxon>Actinomycetes</taxon>
        <taxon>Micrococcales</taxon>
        <taxon>Bogoriellaceae</taxon>
        <taxon>Georgenia</taxon>
    </lineage>
</organism>
<accession>A0A2Y9ALS6</accession>
<evidence type="ECO:0000313" key="2">
    <source>
        <dbReference type="EMBL" id="SSA45414.1"/>
    </source>
</evidence>